<keyword evidence="2" id="KW-1185">Reference proteome</keyword>
<accession>A0A0V1GA06</accession>
<name>A0A0V1GA06_9BILA</name>
<dbReference type="EMBL" id="JYDP01004261">
    <property type="protein sequence ID" value="KRY95021.1"/>
    <property type="molecule type" value="Genomic_DNA"/>
</dbReference>
<dbReference type="Proteomes" id="UP000055024">
    <property type="component" value="Unassembled WGS sequence"/>
</dbReference>
<protein>
    <submittedName>
        <fullName evidence="1">Uncharacterized protein</fullName>
    </submittedName>
</protein>
<evidence type="ECO:0000313" key="2">
    <source>
        <dbReference type="Proteomes" id="UP000055024"/>
    </source>
</evidence>
<organism evidence="1 2">
    <name type="scientific">Trichinella zimbabwensis</name>
    <dbReference type="NCBI Taxonomy" id="268475"/>
    <lineage>
        <taxon>Eukaryota</taxon>
        <taxon>Metazoa</taxon>
        <taxon>Ecdysozoa</taxon>
        <taxon>Nematoda</taxon>
        <taxon>Enoplea</taxon>
        <taxon>Dorylaimia</taxon>
        <taxon>Trichinellida</taxon>
        <taxon>Trichinellidae</taxon>
        <taxon>Trichinella</taxon>
    </lineage>
</organism>
<comment type="caution">
    <text evidence="1">The sequence shown here is derived from an EMBL/GenBank/DDBJ whole genome shotgun (WGS) entry which is preliminary data.</text>
</comment>
<dbReference type="AlphaFoldDB" id="A0A0V1GA06"/>
<sequence>LLEVKANITFCSGTKAKIRYRTAVGCGPAEDSPESRRSKKFTKRTKNNQDELLEVKANITFCSGTKAKIRYRTAVGCGTVED</sequence>
<evidence type="ECO:0000313" key="1">
    <source>
        <dbReference type="EMBL" id="KRY95021.1"/>
    </source>
</evidence>
<reference evidence="1 2" key="1">
    <citation type="submission" date="2015-01" db="EMBL/GenBank/DDBJ databases">
        <title>Evolution of Trichinella species and genotypes.</title>
        <authorList>
            <person name="Korhonen P.K."/>
            <person name="Edoardo P."/>
            <person name="Giuseppe L.R."/>
            <person name="Gasser R.B."/>
        </authorList>
    </citation>
    <scope>NUCLEOTIDE SEQUENCE [LARGE SCALE GENOMIC DNA]</scope>
    <source>
        <strain evidence="1">ISS1029</strain>
    </source>
</reference>
<proteinExistence type="predicted"/>
<gene>
    <name evidence="1" type="ORF">T11_16132</name>
</gene>
<dbReference type="OrthoDB" id="5924689at2759"/>
<feature type="non-terminal residue" evidence="1">
    <location>
        <position position="1"/>
    </location>
</feature>